<proteinExistence type="inferred from homology"/>
<accession>A0A841EI82</accession>
<dbReference type="InterPro" id="IPR003439">
    <property type="entry name" value="ABC_transporter-like_ATP-bd"/>
</dbReference>
<feature type="domain" description="ABC transporter" evidence="6">
    <location>
        <begin position="2"/>
        <end position="262"/>
    </location>
</feature>
<evidence type="ECO:0000259" key="6">
    <source>
        <dbReference type="PROSITE" id="PS50893"/>
    </source>
</evidence>
<dbReference type="RefSeq" id="WP_184638383.1">
    <property type="nucleotide sequence ID" value="NZ_BAABKT010000038.1"/>
</dbReference>
<name>A0A841EI82_9ACTN</name>
<dbReference type="EMBL" id="JACHLY010000001">
    <property type="protein sequence ID" value="MBB6000753.1"/>
    <property type="molecule type" value="Genomic_DNA"/>
</dbReference>
<dbReference type="GO" id="GO:0016887">
    <property type="term" value="F:ATP hydrolysis activity"/>
    <property type="evidence" value="ECO:0007669"/>
    <property type="project" value="InterPro"/>
</dbReference>
<dbReference type="InterPro" id="IPR003593">
    <property type="entry name" value="AAA+_ATPase"/>
</dbReference>
<sequence length="525" mass="54318">MDRSEPVAEAQGLRVCVDGRPLVEGASLTAAAGAVTALVGPSGSGKTTTARALLGEWPRAAAVSGRIRVDGVDVVDGGYRASERDLERLRGGTVAYLPQDSAAALNPARRVGSVLRELAAIHDPPGGRGRARAAALRSASLEALRTAALPADTDTLRRFPHRFSGGQRQRVALAQTLVCRPRLLVLDEPTTGLDAATKLSVIGTVRGLAETGLAVLLLSHDRAAVDALADTVVRLGGERRRSGAGRLPRPVGGAGPPAAARRSANGSAPLLRVRGLGARHRAGRRRTLAVDGADLDLGAGTVSGLIGPSGGGKTTLARCVAGLHTPASGTVELADRPLPPLARRDTEQVRRVQYVWQEVLTSFDADRPVDVQIARTAVRLRGLGRTESLTEARTLLEGFGVGAATAARRPAQISGGELQRAALARALLAHPDVLVCDEVTTALDGERQADVLGALCATATERGTALLLISHDLGLVAEYAEHAAVMAGGRIVENAPCDRLIAAPATAQSRTLVEASGLQRTATST</sequence>
<dbReference type="PANTHER" id="PTHR43776">
    <property type="entry name" value="TRANSPORT ATP-BINDING PROTEIN"/>
    <property type="match status" value="1"/>
</dbReference>
<feature type="compositionally biased region" description="Low complexity" evidence="5">
    <location>
        <begin position="244"/>
        <end position="266"/>
    </location>
</feature>
<dbReference type="Proteomes" id="UP000578077">
    <property type="component" value="Unassembled WGS sequence"/>
</dbReference>
<evidence type="ECO:0000256" key="1">
    <source>
        <dbReference type="ARBA" id="ARBA00005417"/>
    </source>
</evidence>
<feature type="domain" description="ABC transporter" evidence="6">
    <location>
        <begin position="271"/>
        <end position="513"/>
    </location>
</feature>
<dbReference type="SMART" id="SM00382">
    <property type="entry name" value="AAA"/>
    <property type="match status" value="2"/>
</dbReference>
<protein>
    <submittedName>
        <fullName evidence="7">Peptide/nickel transport system ATP-binding protein</fullName>
    </submittedName>
</protein>
<comment type="caution">
    <text evidence="7">The sequence shown here is derived from an EMBL/GenBank/DDBJ whole genome shotgun (WGS) entry which is preliminary data.</text>
</comment>
<dbReference type="Pfam" id="PF00005">
    <property type="entry name" value="ABC_tran"/>
    <property type="match status" value="2"/>
</dbReference>
<keyword evidence="3" id="KW-0547">Nucleotide-binding</keyword>
<dbReference type="PROSITE" id="PS50893">
    <property type="entry name" value="ABC_TRANSPORTER_2"/>
    <property type="match status" value="2"/>
</dbReference>
<comment type="similarity">
    <text evidence="1">Belongs to the ABC transporter superfamily.</text>
</comment>
<organism evidence="7 8">
    <name type="scientific">Streptomonospora salina</name>
    <dbReference type="NCBI Taxonomy" id="104205"/>
    <lineage>
        <taxon>Bacteria</taxon>
        <taxon>Bacillati</taxon>
        <taxon>Actinomycetota</taxon>
        <taxon>Actinomycetes</taxon>
        <taxon>Streptosporangiales</taxon>
        <taxon>Nocardiopsidaceae</taxon>
        <taxon>Streptomonospora</taxon>
    </lineage>
</organism>
<dbReference type="PROSITE" id="PS00211">
    <property type="entry name" value="ABC_TRANSPORTER_1"/>
    <property type="match status" value="2"/>
</dbReference>
<evidence type="ECO:0000256" key="5">
    <source>
        <dbReference type="SAM" id="MobiDB-lite"/>
    </source>
</evidence>
<evidence type="ECO:0000256" key="4">
    <source>
        <dbReference type="ARBA" id="ARBA00022840"/>
    </source>
</evidence>
<feature type="region of interest" description="Disordered" evidence="5">
    <location>
        <begin position="239"/>
        <end position="266"/>
    </location>
</feature>
<dbReference type="SUPFAM" id="SSF52540">
    <property type="entry name" value="P-loop containing nucleoside triphosphate hydrolases"/>
    <property type="match status" value="2"/>
</dbReference>
<evidence type="ECO:0000256" key="2">
    <source>
        <dbReference type="ARBA" id="ARBA00022448"/>
    </source>
</evidence>
<dbReference type="InterPro" id="IPR027417">
    <property type="entry name" value="P-loop_NTPase"/>
</dbReference>
<evidence type="ECO:0000313" key="8">
    <source>
        <dbReference type="Proteomes" id="UP000578077"/>
    </source>
</evidence>
<keyword evidence="8" id="KW-1185">Reference proteome</keyword>
<reference evidence="7 8" key="1">
    <citation type="submission" date="2020-08" db="EMBL/GenBank/DDBJ databases">
        <title>Sequencing the genomes of 1000 actinobacteria strains.</title>
        <authorList>
            <person name="Klenk H.-P."/>
        </authorList>
    </citation>
    <scope>NUCLEOTIDE SEQUENCE [LARGE SCALE GENOMIC DNA]</scope>
    <source>
        <strain evidence="7 8">DSM 44593</strain>
    </source>
</reference>
<dbReference type="InterPro" id="IPR050319">
    <property type="entry name" value="ABC_transp_ATP-bind"/>
</dbReference>
<dbReference type="GO" id="GO:0005524">
    <property type="term" value="F:ATP binding"/>
    <property type="evidence" value="ECO:0007669"/>
    <property type="project" value="UniProtKB-KW"/>
</dbReference>
<keyword evidence="2" id="KW-0813">Transport</keyword>
<dbReference type="InterPro" id="IPR017871">
    <property type="entry name" value="ABC_transporter-like_CS"/>
</dbReference>
<dbReference type="AlphaFoldDB" id="A0A841EI82"/>
<dbReference type="PANTHER" id="PTHR43776:SF7">
    <property type="entry name" value="D,D-DIPEPTIDE TRANSPORT ATP-BINDING PROTEIN DDPF-RELATED"/>
    <property type="match status" value="1"/>
</dbReference>
<dbReference type="Gene3D" id="3.40.50.300">
    <property type="entry name" value="P-loop containing nucleotide triphosphate hydrolases"/>
    <property type="match status" value="2"/>
</dbReference>
<evidence type="ECO:0000256" key="3">
    <source>
        <dbReference type="ARBA" id="ARBA00022741"/>
    </source>
</evidence>
<evidence type="ECO:0000313" key="7">
    <source>
        <dbReference type="EMBL" id="MBB6000753.1"/>
    </source>
</evidence>
<dbReference type="GO" id="GO:0055085">
    <property type="term" value="P:transmembrane transport"/>
    <property type="evidence" value="ECO:0007669"/>
    <property type="project" value="UniProtKB-ARBA"/>
</dbReference>
<keyword evidence="4 7" id="KW-0067">ATP-binding</keyword>
<gene>
    <name evidence="7" type="ORF">HNR25_004504</name>
</gene>